<dbReference type="AlphaFoldDB" id="A0A914W241"/>
<dbReference type="WBParaSite" id="PSAMB.scaffold2881size20760.g19557.t1">
    <property type="protein sequence ID" value="PSAMB.scaffold2881size20760.g19557.t1"/>
    <property type="gene ID" value="PSAMB.scaffold2881size20760.g19557"/>
</dbReference>
<keyword evidence="1" id="KW-0732">Signal</keyword>
<evidence type="ECO:0000313" key="4">
    <source>
        <dbReference type="WBParaSite" id="PSAMB.scaffold2881size20760.g19557.t1"/>
    </source>
</evidence>
<keyword evidence="3" id="KW-1185">Reference proteome</keyword>
<accession>A0A914W241</accession>
<organism evidence="3 4">
    <name type="scientific">Plectus sambesii</name>
    <dbReference type="NCBI Taxonomy" id="2011161"/>
    <lineage>
        <taxon>Eukaryota</taxon>
        <taxon>Metazoa</taxon>
        <taxon>Ecdysozoa</taxon>
        <taxon>Nematoda</taxon>
        <taxon>Chromadorea</taxon>
        <taxon>Plectida</taxon>
        <taxon>Plectina</taxon>
        <taxon>Plectoidea</taxon>
        <taxon>Plectidae</taxon>
        <taxon>Plectus</taxon>
    </lineage>
</organism>
<feature type="signal peptide" evidence="1">
    <location>
        <begin position="1"/>
        <end position="25"/>
    </location>
</feature>
<reference evidence="4" key="1">
    <citation type="submission" date="2022-11" db="UniProtKB">
        <authorList>
            <consortium name="WormBaseParasite"/>
        </authorList>
    </citation>
    <scope>IDENTIFICATION</scope>
</reference>
<dbReference type="Proteomes" id="UP000887566">
    <property type="component" value="Unplaced"/>
</dbReference>
<sequence>MTNRIRSSSLLYLFITLLLTKAALAQDCNFAQSYSLDDLFKNPVAQDSFLLSASYWEGKFATDRVGLNYASALTYDGTPIDYDTGLPHKGLHEFSAASKESVHVSLLALALDGKSAFAVNFFQSGAESAGWSGSVQDYVIDQLTKKITSYENFNKQYPGFGGYIPWYAVNDTGMHLLWDWQNRVPSLDNGELIWGLIAAVQVLSEKNMTTL</sequence>
<feature type="domain" description="Endo-beta-1,2-glucanase SGL" evidence="2">
    <location>
        <begin position="73"/>
        <end position="208"/>
    </location>
</feature>
<evidence type="ECO:0000256" key="1">
    <source>
        <dbReference type="SAM" id="SignalP"/>
    </source>
</evidence>
<dbReference type="InterPro" id="IPR058773">
    <property type="entry name" value="SGL_GH162"/>
</dbReference>
<name>A0A914W241_9BILA</name>
<feature type="chain" id="PRO_5037484021" description="Endo-beta-1,2-glucanase SGL domain-containing protein" evidence="1">
    <location>
        <begin position="26"/>
        <end position="211"/>
    </location>
</feature>
<evidence type="ECO:0000259" key="2">
    <source>
        <dbReference type="Pfam" id="PF26157"/>
    </source>
</evidence>
<evidence type="ECO:0000313" key="3">
    <source>
        <dbReference type="Proteomes" id="UP000887566"/>
    </source>
</evidence>
<protein>
    <recommendedName>
        <fullName evidence="2">Endo-beta-1,2-glucanase SGL domain-containing protein</fullName>
    </recommendedName>
</protein>
<proteinExistence type="predicted"/>
<dbReference type="Pfam" id="PF26157">
    <property type="entry name" value="SGL_GH162"/>
    <property type="match status" value="1"/>
</dbReference>